<dbReference type="STRING" id="337451.A0A3S3QBV6"/>
<comment type="caution">
    <text evidence="4">The sequence shown here is derived from an EMBL/GenBank/DDBJ whole genome shotgun (WGS) entry which is preliminary data.</text>
</comment>
<evidence type="ECO:0000313" key="5">
    <source>
        <dbReference type="Proteomes" id="UP000283530"/>
    </source>
</evidence>
<feature type="domain" description="DUF936" evidence="2">
    <location>
        <begin position="4"/>
        <end position="119"/>
    </location>
</feature>
<keyword evidence="5" id="KW-1185">Reference proteome</keyword>
<feature type="domain" description="DUF6857" evidence="3">
    <location>
        <begin position="315"/>
        <end position="620"/>
    </location>
</feature>
<sequence length="631" mass="69483">MESLNPGVLTKLLEDMDLGVGMAGEHGSAVLQVISIVPALSGSDFWPNQGFYLKVSDSFHATYVSLPHEEDEMILGDELQLGQFIYVENLERGLPVPVLRGVKPIPGRHPCVGCPKDIVSTTNLVDKASNTEKGNGVVKKARERTSPLSASKTNRSSDESGRKDLNLRYITTPPISFFSKCDVENNNYDILKELAKITITCAEQESDSDSSRSSCYSRKGPRRSWDGKGPAATRSISRAAVKQENRPLSRAQSADNDNSVSKDDPSILTSARKREADQPLKVITTSAKRKPNLISNTQAERSYSLEPFSLLNGTYNDRKWIENVSWASLPASLMNLGKEVLKQRDVAMVAAVEALQEAAAAERLIQCLRMYSQLQSIKEDNAQPMVNQFLNLHDDMIQARAIAQSLANFRTLRTSDSDSLTTGSIKEAVKVTSERKKHAASWIKAAVASDLSPFPSPTKSAVNSTKAAKTKRKICSVNCSKPRGSCIINKQRKNAETQLIQAALEESLEWVKGSSLPVVADLANALQGECKRWFLNYVEKYLDDLGSKTSTNESESEIAGVLCQIKRVENWLGVVTHNQDNQFKDGCALWEDEEIQACGRVRKKIYSILLKHVESAARALENMSVAASDDL</sequence>
<dbReference type="Proteomes" id="UP000283530">
    <property type="component" value="Unassembled WGS sequence"/>
</dbReference>
<dbReference type="Pfam" id="PF06075">
    <property type="entry name" value="DUF936"/>
    <property type="match status" value="1"/>
</dbReference>
<feature type="region of interest" description="Disordered" evidence="1">
    <location>
        <begin position="207"/>
        <end position="295"/>
    </location>
</feature>
<dbReference type="PANTHER" id="PTHR31928">
    <property type="entry name" value="EXPRESSED PROTEIN"/>
    <property type="match status" value="1"/>
</dbReference>
<evidence type="ECO:0000259" key="3">
    <source>
        <dbReference type="Pfam" id="PF21647"/>
    </source>
</evidence>
<proteinExistence type="predicted"/>
<feature type="region of interest" description="Disordered" evidence="1">
    <location>
        <begin position="129"/>
        <end position="165"/>
    </location>
</feature>
<dbReference type="AlphaFoldDB" id="A0A3S3QBV6"/>
<gene>
    <name evidence="4" type="ORF">CKAN_01167100</name>
</gene>
<dbReference type="InterPro" id="IPR049172">
    <property type="entry name" value="DUF6857_pln"/>
</dbReference>
<dbReference type="OrthoDB" id="773154at2759"/>
<dbReference type="InterPro" id="IPR048297">
    <property type="entry name" value="DUF936_dom_pln"/>
</dbReference>
<feature type="compositionally biased region" description="Polar residues" evidence="1">
    <location>
        <begin position="250"/>
        <end position="259"/>
    </location>
</feature>
<accession>A0A3S3QBV6</accession>
<evidence type="ECO:0000256" key="1">
    <source>
        <dbReference type="SAM" id="MobiDB-lite"/>
    </source>
</evidence>
<evidence type="ECO:0000313" key="4">
    <source>
        <dbReference type="EMBL" id="RWR82931.1"/>
    </source>
</evidence>
<protein>
    <submittedName>
        <fullName evidence="4">Uncharacterized protein</fullName>
    </submittedName>
</protein>
<dbReference type="EMBL" id="QPKB01000004">
    <property type="protein sequence ID" value="RWR82931.1"/>
    <property type="molecule type" value="Genomic_DNA"/>
</dbReference>
<evidence type="ECO:0000259" key="2">
    <source>
        <dbReference type="Pfam" id="PF06075"/>
    </source>
</evidence>
<organism evidence="4 5">
    <name type="scientific">Cinnamomum micranthum f. kanehirae</name>
    <dbReference type="NCBI Taxonomy" id="337451"/>
    <lineage>
        <taxon>Eukaryota</taxon>
        <taxon>Viridiplantae</taxon>
        <taxon>Streptophyta</taxon>
        <taxon>Embryophyta</taxon>
        <taxon>Tracheophyta</taxon>
        <taxon>Spermatophyta</taxon>
        <taxon>Magnoliopsida</taxon>
        <taxon>Magnoliidae</taxon>
        <taxon>Laurales</taxon>
        <taxon>Lauraceae</taxon>
        <taxon>Cinnamomum</taxon>
    </lineage>
</organism>
<reference evidence="4 5" key="1">
    <citation type="journal article" date="2019" name="Nat. Plants">
        <title>Stout camphor tree genome fills gaps in understanding of flowering plant genome evolution.</title>
        <authorList>
            <person name="Chaw S.M."/>
            <person name="Liu Y.C."/>
            <person name="Wu Y.W."/>
            <person name="Wang H.Y."/>
            <person name="Lin C.I."/>
            <person name="Wu C.S."/>
            <person name="Ke H.M."/>
            <person name="Chang L.Y."/>
            <person name="Hsu C.Y."/>
            <person name="Yang H.T."/>
            <person name="Sudianto E."/>
            <person name="Hsu M.H."/>
            <person name="Wu K.P."/>
            <person name="Wang L.N."/>
            <person name="Leebens-Mack J.H."/>
            <person name="Tsai I.J."/>
        </authorList>
    </citation>
    <scope>NUCLEOTIDE SEQUENCE [LARGE SCALE GENOMIC DNA]</scope>
    <source>
        <strain evidence="5">cv. Chaw 1501</strain>
        <tissue evidence="4">Young leaves</tissue>
    </source>
</reference>
<dbReference type="InterPro" id="IPR010341">
    <property type="entry name" value="DUF936_pln"/>
</dbReference>
<feature type="compositionally biased region" description="Basic and acidic residues" evidence="1">
    <location>
        <begin position="155"/>
        <end position="165"/>
    </location>
</feature>
<dbReference type="PANTHER" id="PTHR31928:SF12">
    <property type="entry name" value="DUF3741 DOMAIN-CONTAINING PROTEIN"/>
    <property type="match status" value="1"/>
</dbReference>
<name>A0A3S3QBV6_9MAGN</name>
<dbReference type="Pfam" id="PF21647">
    <property type="entry name" value="DUF6857"/>
    <property type="match status" value="1"/>
</dbReference>